<dbReference type="AlphaFoldDB" id="A0A0G4F7F5"/>
<dbReference type="OrthoDB" id="492452at2759"/>
<dbReference type="GO" id="GO:0030246">
    <property type="term" value="F:carbohydrate binding"/>
    <property type="evidence" value="ECO:0007669"/>
    <property type="project" value="InterPro"/>
</dbReference>
<dbReference type="PANTHER" id="PTHR35803:SF2">
    <property type="entry name" value="RETAINING ALPHA-GALACTOSIDASE"/>
    <property type="match status" value="1"/>
</dbReference>
<evidence type="ECO:0000313" key="5">
    <source>
        <dbReference type="EMBL" id="CEM08598.1"/>
    </source>
</evidence>
<dbReference type="Gene3D" id="2.70.98.10">
    <property type="match status" value="1"/>
</dbReference>
<dbReference type="PANTHER" id="PTHR35803">
    <property type="entry name" value="GLUCAN 1,4-ALPHA-GLUCOSIDASE SUSB-RELATED"/>
    <property type="match status" value="1"/>
</dbReference>
<evidence type="ECO:0000259" key="4">
    <source>
        <dbReference type="Pfam" id="PF14509"/>
    </source>
</evidence>
<dbReference type="SUPFAM" id="SSF51445">
    <property type="entry name" value="(Trans)glycosidases"/>
    <property type="match status" value="1"/>
</dbReference>
<keyword evidence="1" id="KW-0732">Signal</keyword>
<feature type="signal peptide" evidence="1">
    <location>
        <begin position="1"/>
        <end position="19"/>
    </location>
</feature>
<dbReference type="Pfam" id="PF14509">
    <property type="entry name" value="GH97_C"/>
    <property type="match status" value="1"/>
</dbReference>
<proteinExistence type="predicted"/>
<evidence type="ECO:0000259" key="3">
    <source>
        <dbReference type="Pfam" id="PF14508"/>
    </source>
</evidence>
<dbReference type="EMBL" id="CDMY01000385">
    <property type="protein sequence ID" value="CEM08598.1"/>
    <property type="molecule type" value="Genomic_DNA"/>
</dbReference>
<dbReference type="PhylomeDB" id="A0A0G4F7F5"/>
<dbReference type="STRING" id="1169540.A0A0G4F7F5"/>
<keyword evidence="6" id="KW-1185">Reference proteome</keyword>
<dbReference type="Pfam" id="PF10566">
    <property type="entry name" value="Glyco_hydro_97"/>
    <property type="match status" value="1"/>
</dbReference>
<feature type="domain" description="Glycosyl-hydrolase 97 catalytic" evidence="2">
    <location>
        <begin position="622"/>
        <end position="761"/>
    </location>
</feature>
<reference evidence="5 6" key="1">
    <citation type="submission" date="2014-11" db="EMBL/GenBank/DDBJ databases">
        <authorList>
            <person name="Zhu J."/>
            <person name="Qi W."/>
            <person name="Song R."/>
        </authorList>
    </citation>
    <scope>NUCLEOTIDE SEQUENCE [LARGE SCALE GENOMIC DNA]</scope>
</reference>
<evidence type="ECO:0000313" key="6">
    <source>
        <dbReference type="Proteomes" id="UP000041254"/>
    </source>
</evidence>
<sequence>MRLWLGTLAFLALLAGLSAADNNGKHPVQQQPQGQEGHTQEHGELIKGGLVGGEEKGDHWGDRRKELRLVREINKDGKRVSDRISDIADGLTRDIFRPNAGLHDAETDKGRVVQNDGQGGQKFTLQQPPPIKLSAADKAALSVLGGDHELPTYEVILEVDKDQGRALMWSARYPPKKPDKKNPRYIIRQSPLGITVDGIDLGKGVKILAHDTTTEQLRYRTRGKHNQALSYYQEHRFRIEHVESKKEFFLLMRLYREGVAFRYAFNWKGGHTITREESSFRVPFKSIAWHFTRESNVPNDQGKFHYAGPWTSAPVELLADTQYLKEWQRPIGAIYGPPLLFDTRQTVLNQKRHEGSEFEELPPPSRRYQYIMLTEGALYDYTGFVFRAQPRLVFRTDFVVAEIAVPGQFMTPWRVAIFARDLNELVNQDMVTSLNPEPPKELFPHLHSRHIPRQGGLSKEDELPDFPSWIVPGRSVWRWWSSSTGDPLQELHMIKWAAELGFEYATIDIGWERWGKGVPGGESGPVIRTGKHKGTHVYGLEDDIEQDYFEAAPQRVSNTTLRLPVPPLYTNATNVTLTLTPDGLGKQVEDDYFIDWEREANRQYWEEGENRFVDPFHNPIHPALVADIDHGFGDVDFTDDAQVEENIPDDDSSAWLILKYLIEYAKAKRVRVIVWKDYRDVKTFDKNGRFWPLEEYLAKVAKVGASGVKIDYVLSEAQERVLFETEAARIAAQHKLTMTFHGTHKPTGEWRRFPNEMTREAIWGMEINKIKERARWVTPRHNAALPFTRFVVGHGDYTPFVMRASKRDPTTIVHQMALLVVFDSAIQTIAEHPLVLLDSSRPHYAILDVVKKIPTLWDETIVLPESQVGSLVAFARRKGDTWFLGIINGESGSQKIDSLALPFIDSHKEGWNATLISSKPEEIELKSGKNIVVGAVERREEPSFGENKLTEINLLGGDGFVGVFEPL</sequence>
<dbReference type="InterPro" id="IPR019563">
    <property type="entry name" value="GH97_catalytic"/>
</dbReference>
<evidence type="ECO:0008006" key="7">
    <source>
        <dbReference type="Google" id="ProtNLM"/>
    </source>
</evidence>
<dbReference type="InterPro" id="IPR052720">
    <property type="entry name" value="Glycosyl_hydrolase_97"/>
</dbReference>
<dbReference type="Proteomes" id="UP000041254">
    <property type="component" value="Unassembled WGS sequence"/>
</dbReference>
<evidence type="ECO:0000256" key="1">
    <source>
        <dbReference type="SAM" id="SignalP"/>
    </source>
</evidence>
<dbReference type="InterPro" id="IPR017853">
    <property type="entry name" value="GH"/>
</dbReference>
<dbReference type="InParanoid" id="A0A0G4F7F5"/>
<dbReference type="InterPro" id="IPR029486">
    <property type="entry name" value="GH97_N"/>
</dbReference>
<protein>
    <recommendedName>
        <fullName evidence="7">Alpha-galactosidase</fullName>
    </recommendedName>
</protein>
<name>A0A0G4F7F5_VITBC</name>
<evidence type="ECO:0000259" key="2">
    <source>
        <dbReference type="Pfam" id="PF10566"/>
    </source>
</evidence>
<feature type="domain" description="Glycosyl-hydrolase 97 C-terminal oligomerisation" evidence="4">
    <location>
        <begin position="857"/>
        <end position="920"/>
    </location>
</feature>
<dbReference type="InterPro" id="IPR029483">
    <property type="entry name" value="GH97_C"/>
</dbReference>
<feature type="chain" id="PRO_5005188200" description="Alpha-galactosidase" evidence="1">
    <location>
        <begin position="20"/>
        <end position="967"/>
    </location>
</feature>
<dbReference type="Pfam" id="PF14508">
    <property type="entry name" value="GH97_N"/>
    <property type="match status" value="1"/>
</dbReference>
<accession>A0A0G4F7F5</accession>
<dbReference type="InterPro" id="IPR013785">
    <property type="entry name" value="Aldolase_TIM"/>
</dbReference>
<gene>
    <name evidence="5" type="ORF">Vbra_14651</name>
</gene>
<organism evidence="5 6">
    <name type="scientific">Vitrella brassicaformis (strain CCMP3155)</name>
    <dbReference type="NCBI Taxonomy" id="1169540"/>
    <lineage>
        <taxon>Eukaryota</taxon>
        <taxon>Sar</taxon>
        <taxon>Alveolata</taxon>
        <taxon>Colpodellida</taxon>
        <taxon>Vitrellaceae</taxon>
        <taxon>Vitrella</taxon>
    </lineage>
</organism>
<dbReference type="VEuPathDB" id="CryptoDB:Vbra_14651"/>
<feature type="domain" description="Glycosyl-hydrolase 97 N-terminal" evidence="3">
    <location>
        <begin position="182"/>
        <end position="435"/>
    </location>
</feature>
<dbReference type="Gene3D" id="3.20.20.70">
    <property type="entry name" value="Aldolase class I"/>
    <property type="match status" value="2"/>
</dbReference>
<dbReference type="InterPro" id="IPR014718">
    <property type="entry name" value="GH-type_carb-bd"/>
</dbReference>